<dbReference type="InterPro" id="IPR008928">
    <property type="entry name" value="6-hairpin_glycosidase_sf"/>
</dbReference>
<keyword evidence="9" id="KW-1185">Reference proteome</keyword>
<reference evidence="8 9" key="1">
    <citation type="submission" date="2020-07" db="EMBL/GenBank/DDBJ databases">
        <authorList>
            <person name="Feng X."/>
        </authorList>
    </citation>
    <scope>NUCLEOTIDE SEQUENCE [LARGE SCALE GENOMIC DNA]</scope>
    <source>
        <strain evidence="8 9">JCM14086</strain>
    </source>
</reference>
<dbReference type="Pfam" id="PF17390">
    <property type="entry name" value="Bac_rhamnosid_C"/>
    <property type="match status" value="1"/>
</dbReference>
<gene>
    <name evidence="8" type="ORF">H5P30_14225</name>
</gene>
<dbReference type="SUPFAM" id="SSF48208">
    <property type="entry name" value="Six-hairpin glycosidases"/>
    <property type="match status" value="1"/>
</dbReference>
<dbReference type="GO" id="GO:0030596">
    <property type="term" value="F:alpha-L-rhamnosidase activity"/>
    <property type="evidence" value="ECO:0007669"/>
    <property type="project" value="UniProtKB-EC"/>
</dbReference>
<accession>A0A7X1AZN4</accession>
<dbReference type="PIRSF" id="PIRSF010631">
    <property type="entry name" value="A-rhamnsds"/>
    <property type="match status" value="1"/>
</dbReference>
<feature type="domain" description="Alpha-L-rhamnosidase C-terminal" evidence="7">
    <location>
        <begin position="678"/>
        <end position="735"/>
    </location>
</feature>
<dbReference type="AlphaFoldDB" id="A0A7X1AZN4"/>
<evidence type="ECO:0000256" key="2">
    <source>
        <dbReference type="ARBA" id="ARBA00012652"/>
    </source>
</evidence>
<dbReference type="PANTHER" id="PTHR33307:SF6">
    <property type="entry name" value="ALPHA-RHAMNOSIDASE (EUROFUNG)-RELATED"/>
    <property type="match status" value="1"/>
</dbReference>
<dbReference type="Pfam" id="PF17389">
    <property type="entry name" value="Bac_rhamnosid6H"/>
    <property type="match status" value="1"/>
</dbReference>
<evidence type="ECO:0000313" key="9">
    <source>
        <dbReference type="Proteomes" id="UP000525652"/>
    </source>
</evidence>
<protein>
    <recommendedName>
        <fullName evidence="2">alpha-L-rhamnosidase</fullName>
        <ecNumber evidence="2">3.2.1.40</ecNumber>
    </recommendedName>
</protein>
<dbReference type="PANTHER" id="PTHR33307">
    <property type="entry name" value="ALPHA-RHAMNOSIDASE (EUROFUNG)"/>
    <property type="match status" value="1"/>
</dbReference>
<dbReference type="InterPro" id="IPR035396">
    <property type="entry name" value="Bac_rhamnosid6H"/>
</dbReference>
<evidence type="ECO:0000259" key="6">
    <source>
        <dbReference type="Pfam" id="PF17389"/>
    </source>
</evidence>
<dbReference type="Proteomes" id="UP000525652">
    <property type="component" value="Unassembled WGS sequence"/>
</dbReference>
<sequence length="764" mass="85410">MKTNPFVQAKWVAAPFFGSREEMSPPPWLRMSFELDAAPQSAHLAITALGLYDCEINGRGIGGRIFAPGWTDYRKRVQYQEYEVTSHLRQGGNAIGVILGDGWYAGHVGWFKRQVYGDRPQLLLELKITLADGSERVIASGPDWKVSEGPILESDLLMGESYDARREFTGWSEEDFDDSEWIAAVLSHAPGIEISPTLDSGVRRQERLIPISDKKLEGENQTSRLFDFGQNFSGRIRLKVKASAGTTLTIRHAEILNPDGSPYYENLRTARATDRYTCRGGEEEIWEPRFTFHGFRYAEVVGLQEGDALEIEGVVLHSDTPRTGVFACSNPLLNQLHQNIVWGQKSNFLEVPTDCPQRDERLGWTGDAQVFIRTACFNMNVREFFHKWMRDVSDAQSPEGAIPPVAPQPCAFIKDGDDGGPAWSDAAIICPWTIYLCYGDSQILADHYEMMKRYVDYLVTERSRNFIRNHPDLPGFTGFGDWLSLEGTDSNFGATPHDLIGTAFLAFDFDLMKRIATVLGKASDAAHFGEQHAKVVAAFRRRFVTEEGLIAASTQTAYVLALHFDLLPVEMRPAAAAELVRKVRQKHFHLGTGFVGTPYLLDVLEAGGHLDVAYKLLEQETFPSWLFPVKNGATTIWERWDGWTPEKGFQSTGMNSFNHYAYGAVGAWMVRSVAGLDLDPTAPGYQRIIFRPRPGGSLTWAEATLDTPQGKVGIRWELKEGNLSVDLTIPEGVETVFEAPDRFAPLAEPLGCGRRTFILHPKDS</sequence>
<evidence type="ECO:0000313" key="8">
    <source>
        <dbReference type="EMBL" id="MBC2602936.1"/>
    </source>
</evidence>
<comment type="caution">
    <text evidence="8">The sequence shown here is derived from an EMBL/GenBank/DDBJ whole genome shotgun (WGS) entry which is preliminary data.</text>
</comment>
<proteinExistence type="predicted"/>
<dbReference type="Gene3D" id="1.50.10.10">
    <property type="match status" value="1"/>
</dbReference>
<dbReference type="Gene3D" id="2.60.120.260">
    <property type="entry name" value="Galactose-binding domain-like"/>
    <property type="match status" value="2"/>
</dbReference>
<feature type="domain" description="Bacterial alpha-L-rhamnosidase N-terminal" evidence="5">
    <location>
        <begin position="39"/>
        <end position="205"/>
    </location>
</feature>
<feature type="domain" description="Alpha-L-rhamnosidase concanavalin-like" evidence="4">
    <location>
        <begin position="221"/>
        <end position="317"/>
    </location>
</feature>
<dbReference type="Pfam" id="PF05592">
    <property type="entry name" value="Bac_rhamnosid"/>
    <property type="match status" value="1"/>
</dbReference>
<dbReference type="RefSeq" id="WP_185693599.1">
    <property type="nucleotide sequence ID" value="NZ_JACHVA010000106.1"/>
</dbReference>
<evidence type="ECO:0000259" key="4">
    <source>
        <dbReference type="Pfam" id="PF05592"/>
    </source>
</evidence>
<dbReference type="EC" id="3.2.1.40" evidence="2"/>
<dbReference type="EMBL" id="JACHVA010000106">
    <property type="protein sequence ID" value="MBC2602936.1"/>
    <property type="molecule type" value="Genomic_DNA"/>
</dbReference>
<evidence type="ECO:0000256" key="3">
    <source>
        <dbReference type="ARBA" id="ARBA00022801"/>
    </source>
</evidence>
<organism evidence="8 9">
    <name type="scientific">Puniceicoccus vermicola</name>
    <dbReference type="NCBI Taxonomy" id="388746"/>
    <lineage>
        <taxon>Bacteria</taxon>
        <taxon>Pseudomonadati</taxon>
        <taxon>Verrucomicrobiota</taxon>
        <taxon>Opitutia</taxon>
        <taxon>Puniceicoccales</taxon>
        <taxon>Puniceicoccaceae</taxon>
        <taxon>Puniceicoccus</taxon>
    </lineage>
</organism>
<dbReference type="InterPro" id="IPR008902">
    <property type="entry name" value="Rhamnosid_concanavalin"/>
</dbReference>
<evidence type="ECO:0000256" key="1">
    <source>
        <dbReference type="ARBA" id="ARBA00001445"/>
    </source>
</evidence>
<comment type="catalytic activity">
    <reaction evidence="1">
        <text>Hydrolysis of terminal non-reducing alpha-L-rhamnose residues in alpha-L-rhamnosides.</text>
        <dbReference type="EC" id="3.2.1.40"/>
    </reaction>
</comment>
<dbReference type="Pfam" id="PF08531">
    <property type="entry name" value="Bac_rhamnosid_N"/>
    <property type="match status" value="1"/>
</dbReference>
<evidence type="ECO:0000259" key="7">
    <source>
        <dbReference type="Pfam" id="PF17390"/>
    </source>
</evidence>
<dbReference type="Gene3D" id="2.60.420.10">
    <property type="entry name" value="Maltose phosphorylase, domain 3"/>
    <property type="match status" value="1"/>
</dbReference>
<evidence type="ECO:0000259" key="5">
    <source>
        <dbReference type="Pfam" id="PF08531"/>
    </source>
</evidence>
<dbReference type="InterPro" id="IPR016007">
    <property type="entry name" value="Alpha_rhamnosid"/>
</dbReference>
<dbReference type="GO" id="GO:0005975">
    <property type="term" value="P:carbohydrate metabolic process"/>
    <property type="evidence" value="ECO:0007669"/>
    <property type="project" value="InterPro"/>
</dbReference>
<dbReference type="InterPro" id="IPR013737">
    <property type="entry name" value="Bac_rhamnosid_N"/>
</dbReference>
<dbReference type="InterPro" id="IPR012341">
    <property type="entry name" value="6hp_glycosidase-like_sf"/>
</dbReference>
<keyword evidence="3 8" id="KW-0378">Hydrolase</keyword>
<feature type="domain" description="Alpha-L-rhamnosidase six-hairpin glycosidase" evidence="6">
    <location>
        <begin position="322"/>
        <end position="673"/>
    </location>
</feature>
<dbReference type="InterPro" id="IPR035398">
    <property type="entry name" value="Bac_rhamnosid_C"/>
</dbReference>
<name>A0A7X1AZN4_9BACT</name>